<dbReference type="STRING" id="887929.HMP0721_0723"/>
<evidence type="ECO:0000313" key="3">
    <source>
        <dbReference type="Proteomes" id="UP000004754"/>
    </source>
</evidence>
<dbReference type="InterPro" id="IPR001173">
    <property type="entry name" value="Glyco_trans_2-like"/>
</dbReference>
<protein>
    <submittedName>
        <fullName evidence="2">Glycosyltransferase, group 2 family protein</fullName>
        <ecNumber evidence="2">2.4.-.-</ecNumber>
    </submittedName>
</protein>
<name>E6MFE0_9FIRM</name>
<keyword evidence="2" id="KW-0808">Transferase</keyword>
<gene>
    <name evidence="2" type="ORF">HMP0721_0723</name>
</gene>
<comment type="caution">
    <text evidence="2">The sequence shown here is derived from an EMBL/GenBank/DDBJ whole genome shotgun (WGS) entry which is preliminary data.</text>
</comment>
<dbReference type="AlphaFoldDB" id="E6MFE0"/>
<dbReference type="Pfam" id="PF00535">
    <property type="entry name" value="Glycos_transf_2"/>
    <property type="match status" value="1"/>
</dbReference>
<feature type="domain" description="Glycosyltransferase 2-like" evidence="1">
    <location>
        <begin position="4"/>
        <end position="173"/>
    </location>
</feature>
<dbReference type="Proteomes" id="UP000004754">
    <property type="component" value="Unassembled WGS sequence"/>
</dbReference>
<dbReference type="RefSeq" id="WP_006598147.1">
    <property type="nucleotide sequence ID" value="NZ_GL622359.1"/>
</dbReference>
<sequence>MIDILVATYNGERYLGAQLDSLIDQTEKDIRILIRDDGSTDRTPEMIADYARRYSEKIEAVSVSAAARGPVGNFMALTRAASADYVMYCDQDDVWYPEKAEKTRKAMAEAEQRWGSQTPILIYSNYETVDKDLTPLPVDERKNQVYRPHLAFNRLLVQNYVTGCTMMVNRALYQKATATDAEILMHDWWFALYASAFGKIVHLDEKLMAYRQHCDQCVGATDVKSFNYRLTKFKDPATRDKKNDYYRQAQAFKAHYGRDLPADQAQILNYFLAIPAKNKWGRMAALIRGKYFKSDFFRILGQFYYI</sequence>
<dbReference type="InterPro" id="IPR029044">
    <property type="entry name" value="Nucleotide-diphossugar_trans"/>
</dbReference>
<dbReference type="EC" id="2.4.-.-" evidence="2"/>
<accession>E6MFE0</accession>
<dbReference type="HOGENOM" id="CLU_025996_2_1_9"/>
<reference evidence="2 3" key="1">
    <citation type="submission" date="2010-12" db="EMBL/GenBank/DDBJ databases">
        <authorList>
            <person name="Muzny D."/>
            <person name="Qin X."/>
            <person name="Deng J."/>
            <person name="Jiang H."/>
            <person name="Liu Y."/>
            <person name="Qu J."/>
            <person name="Song X.-Z."/>
            <person name="Zhang L."/>
            <person name="Thornton R."/>
            <person name="Coyle M."/>
            <person name="Francisco L."/>
            <person name="Jackson L."/>
            <person name="Javaid M."/>
            <person name="Korchina V."/>
            <person name="Kovar C."/>
            <person name="Mata R."/>
            <person name="Mathew T."/>
            <person name="Ngo R."/>
            <person name="Nguyen L."/>
            <person name="Nguyen N."/>
            <person name="Okwuonu G."/>
            <person name="Ongeri F."/>
            <person name="Pham C."/>
            <person name="Simmons D."/>
            <person name="Wilczek-Boney K."/>
            <person name="Hale W."/>
            <person name="Jakkamsetti A."/>
            <person name="Pham P."/>
            <person name="Ruth R."/>
            <person name="San Lucas F."/>
            <person name="Warren J."/>
            <person name="Zhang J."/>
            <person name="Zhao Z."/>
            <person name="Zhou C."/>
            <person name="Zhu D."/>
            <person name="Lee S."/>
            <person name="Bess C."/>
            <person name="Blankenburg K."/>
            <person name="Forbes L."/>
            <person name="Fu Q."/>
            <person name="Gubbala S."/>
            <person name="Hirani K."/>
            <person name="Jayaseelan J.C."/>
            <person name="Lara F."/>
            <person name="Munidasa M."/>
            <person name="Palculict T."/>
            <person name="Patil S."/>
            <person name="Pu L.-L."/>
            <person name="Saada N."/>
            <person name="Tang L."/>
            <person name="Weissenberger G."/>
            <person name="Zhu Y."/>
            <person name="Hemphill L."/>
            <person name="Shang Y."/>
            <person name="Youmans B."/>
            <person name="Ayvaz T."/>
            <person name="Ross M."/>
            <person name="Santibanez J."/>
            <person name="Aqrawi P."/>
            <person name="Gross S."/>
            <person name="Joshi V."/>
            <person name="Fowler G."/>
            <person name="Nazareth L."/>
            <person name="Reid J."/>
            <person name="Worley K."/>
            <person name="Petrosino J."/>
            <person name="Highlander S."/>
            <person name="Gibbs R."/>
        </authorList>
    </citation>
    <scope>NUCLEOTIDE SEQUENCE [LARGE SCALE GENOMIC DNA]</scope>
    <source>
        <strain evidence="2 3">ATCC 23263</strain>
    </source>
</reference>
<organism evidence="2 3">
    <name type="scientific">Pseudoramibacter alactolyticus ATCC 23263</name>
    <dbReference type="NCBI Taxonomy" id="887929"/>
    <lineage>
        <taxon>Bacteria</taxon>
        <taxon>Bacillati</taxon>
        <taxon>Bacillota</taxon>
        <taxon>Clostridia</taxon>
        <taxon>Eubacteriales</taxon>
        <taxon>Eubacteriaceae</taxon>
        <taxon>Pseudoramibacter</taxon>
    </lineage>
</organism>
<dbReference type="eggNOG" id="COG0463">
    <property type="taxonomic scope" value="Bacteria"/>
</dbReference>
<dbReference type="OrthoDB" id="9802649at2"/>
<keyword evidence="3" id="KW-1185">Reference proteome</keyword>
<dbReference type="Gene3D" id="3.90.550.10">
    <property type="entry name" value="Spore Coat Polysaccharide Biosynthesis Protein SpsA, Chain A"/>
    <property type="match status" value="1"/>
</dbReference>
<evidence type="ECO:0000259" key="1">
    <source>
        <dbReference type="Pfam" id="PF00535"/>
    </source>
</evidence>
<evidence type="ECO:0000313" key="2">
    <source>
        <dbReference type="EMBL" id="EFV02300.1"/>
    </source>
</evidence>
<dbReference type="PANTHER" id="PTHR22916:SF3">
    <property type="entry name" value="UDP-GLCNAC:BETAGAL BETA-1,3-N-ACETYLGLUCOSAMINYLTRANSFERASE-LIKE PROTEIN 1"/>
    <property type="match status" value="1"/>
</dbReference>
<keyword evidence="2" id="KW-0328">Glycosyltransferase</keyword>
<proteinExistence type="predicted"/>
<dbReference type="GO" id="GO:0016758">
    <property type="term" value="F:hexosyltransferase activity"/>
    <property type="evidence" value="ECO:0007669"/>
    <property type="project" value="UniProtKB-ARBA"/>
</dbReference>
<dbReference type="CDD" id="cd04196">
    <property type="entry name" value="GT_2_like_d"/>
    <property type="match status" value="1"/>
</dbReference>
<dbReference type="EMBL" id="AEQN01000011">
    <property type="protein sequence ID" value="EFV02300.1"/>
    <property type="molecule type" value="Genomic_DNA"/>
</dbReference>
<dbReference type="PANTHER" id="PTHR22916">
    <property type="entry name" value="GLYCOSYLTRANSFERASE"/>
    <property type="match status" value="1"/>
</dbReference>
<dbReference type="SUPFAM" id="SSF53448">
    <property type="entry name" value="Nucleotide-diphospho-sugar transferases"/>
    <property type="match status" value="1"/>
</dbReference>